<keyword evidence="3" id="KW-0472">Membrane</keyword>
<sequence>MNENYKNNKLYLEGLESLPKNVRQIGDAREGNRIYMEDYVYSYLHQFAAEETSSEQIAFLIGKYYTYKGDVIVIIDGAIQGDYAEKVNGDLCITERTWYHVYEKIRKYFEDYSVVGWMYTQPGYGILLTSFLKEHHNKNFIDDKQVLYIVDPLEKEDSFFAYENGELVEKKGYYIYYDKNPSMHNYMLENKTKKEEKNEQDIDEDNDIIKTFRKKEQQRKDDIYQKKFINMLSILCGGLVLICLVMGIGLLNNIEKLNDLQAAMKTMTEKYNNIKKEVIDLENENSIMVNNELGAQIPDVNGNNDGQTSKSGLESEEKHTETITPPKTQTINPEDIPTSYTVRIGDSLNTISEKFYNTLDMVPNIQKLNDISNKHKIYVGQEIKLPKP</sequence>
<evidence type="ECO:0000313" key="5">
    <source>
        <dbReference type="EMBL" id="QUH29467.1"/>
    </source>
</evidence>
<evidence type="ECO:0000259" key="4">
    <source>
        <dbReference type="PROSITE" id="PS51782"/>
    </source>
</evidence>
<feature type="transmembrane region" description="Helical" evidence="3">
    <location>
        <begin position="228"/>
        <end position="251"/>
    </location>
</feature>
<dbReference type="InterPro" id="IPR036779">
    <property type="entry name" value="LysM_dom_sf"/>
</dbReference>
<evidence type="ECO:0000256" key="2">
    <source>
        <dbReference type="SAM" id="MobiDB-lite"/>
    </source>
</evidence>
<evidence type="ECO:0000256" key="1">
    <source>
        <dbReference type="SAM" id="Coils"/>
    </source>
</evidence>
<organism evidence="5 6">
    <name type="scientific">Vallitalea guaymasensis</name>
    <dbReference type="NCBI Taxonomy" id="1185412"/>
    <lineage>
        <taxon>Bacteria</taxon>
        <taxon>Bacillati</taxon>
        <taxon>Bacillota</taxon>
        <taxon>Clostridia</taxon>
        <taxon>Lachnospirales</taxon>
        <taxon>Vallitaleaceae</taxon>
        <taxon>Vallitalea</taxon>
    </lineage>
</organism>
<dbReference type="CDD" id="cd00118">
    <property type="entry name" value="LysM"/>
    <property type="match status" value="1"/>
</dbReference>
<dbReference type="SMART" id="SM00257">
    <property type="entry name" value="LysM"/>
    <property type="match status" value="1"/>
</dbReference>
<keyword evidence="6" id="KW-1185">Reference proteome</keyword>
<dbReference type="Gene3D" id="3.10.350.10">
    <property type="entry name" value="LysM domain"/>
    <property type="match status" value="1"/>
</dbReference>
<feature type="domain" description="LysM" evidence="4">
    <location>
        <begin position="338"/>
        <end position="385"/>
    </location>
</feature>
<feature type="region of interest" description="Disordered" evidence="2">
    <location>
        <begin position="295"/>
        <end position="338"/>
    </location>
</feature>
<proteinExistence type="predicted"/>
<evidence type="ECO:0000313" key="6">
    <source>
        <dbReference type="Proteomes" id="UP000677305"/>
    </source>
</evidence>
<protein>
    <submittedName>
        <fullName evidence="5">LysM peptidoglycan-binding domain-containing protein</fullName>
    </submittedName>
</protein>
<keyword evidence="3" id="KW-0812">Transmembrane</keyword>
<feature type="compositionally biased region" description="Polar residues" evidence="2">
    <location>
        <begin position="301"/>
        <end position="312"/>
    </location>
</feature>
<dbReference type="KEGG" id="vgu:HYG85_11275"/>
<dbReference type="RefSeq" id="WP_212693534.1">
    <property type="nucleotide sequence ID" value="NZ_CP058561.1"/>
</dbReference>
<feature type="compositionally biased region" description="Polar residues" evidence="2">
    <location>
        <begin position="322"/>
        <end position="332"/>
    </location>
</feature>
<gene>
    <name evidence="5" type="ORF">HYG85_11275</name>
</gene>
<dbReference type="EMBL" id="CP058561">
    <property type="protein sequence ID" value="QUH29467.1"/>
    <property type="molecule type" value="Genomic_DNA"/>
</dbReference>
<dbReference type="Proteomes" id="UP000677305">
    <property type="component" value="Chromosome"/>
</dbReference>
<name>A0A8J8SC83_9FIRM</name>
<dbReference type="PROSITE" id="PS51782">
    <property type="entry name" value="LYSM"/>
    <property type="match status" value="1"/>
</dbReference>
<keyword evidence="1" id="KW-0175">Coiled coil</keyword>
<dbReference type="Gene3D" id="3.40.140.10">
    <property type="entry name" value="Cytidine Deaminase, domain 2"/>
    <property type="match status" value="1"/>
</dbReference>
<dbReference type="SUPFAM" id="SSF54106">
    <property type="entry name" value="LysM domain"/>
    <property type="match status" value="1"/>
</dbReference>
<accession>A0A8J8SC83</accession>
<reference evidence="5 6" key="1">
    <citation type="submission" date="2020-07" db="EMBL/GenBank/DDBJ databases">
        <title>Vallitalea guaymasensis genome.</title>
        <authorList>
            <person name="Postec A."/>
        </authorList>
    </citation>
    <scope>NUCLEOTIDE SEQUENCE [LARGE SCALE GENOMIC DNA]</scope>
    <source>
        <strain evidence="5 6">Ra1766G1</strain>
    </source>
</reference>
<dbReference type="InterPro" id="IPR018392">
    <property type="entry name" value="LysM"/>
</dbReference>
<dbReference type="AlphaFoldDB" id="A0A8J8SC83"/>
<evidence type="ECO:0000256" key="3">
    <source>
        <dbReference type="SAM" id="Phobius"/>
    </source>
</evidence>
<dbReference type="Pfam" id="PF01476">
    <property type="entry name" value="LysM"/>
    <property type="match status" value="1"/>
</dbReference>
<feature type="coiled-coil region" evidence="1">
    <location>
        <begin position="257"/>
        <end position="291"/>
    </location>
</feature>
<keyword evidence="3" id="KW-1133">Transmembrane helix</keyword>